<dbReference type="Gene3D" id="1.10.510.10">
    <property type="entry name" value="Transferase(Phosphotransferase) domain 1"/>
    <property type="match status" value="1"/>
</dbReference>
<dbReference type="AlphaFoldDB" id="A0A835P7L6"/>
<dbReference type="GO" id="GO:0004672">
    <property type="term" value="F:protein kinase activity"/>
    <property type="evidence" value="ECO:0007669"/>
    <property type="project" value="InterPro"/>
</dbReference>
<dbReference type="EMBL" id="JADCNM010000466">
    <property type="protein sequence ID" value="KAG0447388.1"/>
    <property type="molecule type" value="Genomic_DNA"/>
</dbReference>
<keyword evidence="2" id="KW-0067">ATP-binding</keyword>
<dbReference type="PROSITE" id="PS50011">
    <property type="entry name" value="PROTEIN_KINASE_DOM"/>
    <property type="match status" value="1"/>
</dbReference>
<gene>
    <name evidence="5" type="ORF">HPP92_028327</name>
    <name evidence="4" type="ORF">HPP92_028343</name>
</gene>
<dbReference type="InterPro" id="IPR011009">
    <property type="entry name" value="Kinase-like_dom_sf"/>
</dbReference>
<reference evidence="6 7" key="1">
    <citation type="journal article" date="2020" name="Nat. Food">
        <title>A phased Vanilla planifolia genome enables genetic improvement of flavour and production.</title>
        <authorList>
            <person name="Hasing T."/>
            <person name="Tang H."/>
            <person name="Brym M."/>
            <person name="Khazi F."/>
            <person name="Huang T."/>
            <person name="Chambers A.H."/>
        </authorList>
    </citation>
    <scope>NUCLEOTIDE SEQUENCE [LARGE SCALE GENOMIC DNA]</scope>
    <source>
        <tissue evidence="4">Leaf</tissue>
    </source>
</reference>
<keyword evidence="6" id="KW-1185">Reference proteome</keyword>
<dbReference type="PANTHER" id="PTHR27007">
    <property type="match status" value="1"/>
</dbReference>
<name>A0A835P7L6_VANPL</name>
<keyword evidence="1" id="KW-0547">Nucleotide-binding</keyword>
<evidence type="ECO:0000313" key="7">
    <source>
        <dbReference type="Proteomes" id="UP000639772"/>
    </source>
</evidence>
<dbReference type="InterPro" id="IPR008271">
    <property type="entry name" value="Ser/Thr_kinase_AS"/>
</dbReference>
<proteinExistence type="predicted"/>
<dbReference type="InterPro" id="IPR050528">
    <property type="entry name" value="L-type_Lectin-RKs"/>
</dbReference>
<evidence type="ECO:0000256" key="2">
    <source>
        <dbReference type="ARBA" id="ARBA00022840"/>
    </source>
</evidence>
<comment type="caution">
    <text evidence="4">The sequence shown here is derived from an EMBL/GenBank/DDBJ whole genome shotgun (WGS) entry which is preliminary data.</text>
</comment>
<feature type="domain" description="Protein kinase" evidence="3">
    <location>
        <begin position="1"/>
        <end position="149"/>
    </location>
</feature>
<evidence type="ECO:0000256" key="1">
    <source>
        <dbReference type="ARBA" id="ARBA00022741"/>
    </source>
</evidence>
<organism evidence="4 7">
    <name type="scientific">Vanilla planifolia</name>
    <name type="common">Vanilla</name>
    <dbReference type="NCBI Taxonomy" id="51239"/>
    <lineage>
        <taxon>Eukaryota</taxon>
        <taxon>Viridiplantae</taxon>
        <taxon>Streptophyta</taxon>
        <taxon>Embryophyta</taxon>
        <taxon>Tracheophyta</taxon>
        <taxon>Spermatophyta</taxon>
        <taxon>Magnoliopsida</taxon>
        <taxon>Liliopsida</taxon>
        <taxon>Asparagales</taxon>
        <taxon>Orchidaceae</taxon>
        <taxon>Vanilloideae</taxon>
        <taxon>Vanilleae</taxon>
        <taxon>Vanilla</taxon>
    </lineage>
</organism>
<dbReference type="GO" id="GO:0005524">
    <property type="term" value="F:ATP binding"/>
    <property type="evidence" value="ECO:0007669"/>
    <property type="project" value="UniProtKB-KW"/>
</dbReference>
<dbReference type="InterPro" id="IPR000719">
    <property type="entry name" value="Prot_kinase_dom"/>
</dbReference>
<evidence type="ECO:0000313" key="5">
    <source>
        <dbReference type="EMBL" id="KAG0447473.1"/>
    </source>
</evidence>
<dbReference type="Proteomes" id="UP000639772">
    <property type="component" value="Unassembled WGS sequence"/>
</dbReference>
<evidence type="ECO:0000313" key="4">
    <source>
        <dbReference type="EMBL" id="KAG0447388.1"/>
    </source>
</evidence>
<protein>
    <recommendedName>
        <fullName evidence="3">Protein kinase domain-containing protein</fullName>
    </recommendedName>
</protein>
<sequence>MANGSLDSTSMPSDGDKQTLQWPMRYKVTVGHKPLLYLHEEWECVVHYDIKPSNVMLDAGFNAKLRDFGLELACHSEALNHDSRRDDGLLALRSCYPMSEQGSVSAASESCCGVACGRRPVESNEPANKVDVVPVGLETAMDPAICCQP</sequence>
<dbReference type="PROSITE" id="PS00108">
    <property type="entry name" value="PROTEIN_KINASE_ST"/>
    <property type="match status" value="1"/>
</dbReference>
<accession>A0A835P7L6</accession>
<dbReference type="OrthoDB" id="5857966at2759"/>
<dbReference type="Proteomes" id="UP000636800">
    <property type="component" value="Unassembled WGS sequence"/>
</dbReference>
<dbReference type="EMBL" id="JADCNL010000465">
    <property type="protein sequence ID" value="KAG0447473.1"/>
    <property type="molecule type" value="Genomic_DNA"/>
</dbReference>
<dbReference type="SUPFAM" id="SSF56112">
    <property type="entry name" value="Protein kinase-like (PK-like)"/>
    <property type="match status" value="1"/>
</dbReference>
<evidence type="ECO:0000259" key="3">
    <source>
        <dbReference type="PROSITE" id="PS50011"/>
    </source>
</evidence>
<evidence type="ECO:0000313" key="6">
    <source>
        <dbReference type="Proteomes" id="UP000636800"/>
    </source>
</evidence>